<proteinExistence type="predicted"/>
<dbReference type="Proteomes" id="UP000410984">
    <property type="component" value="Unassembled WGS sequence"/>
</dbReference>
<gene>
    <name evidence="2" type="ORF">MET9862_00868</name>
</gene>
<evidence type="ECO:0000313" key="2">
    <source>
        <dbReference type="EMBL" id="VUD70304.1"/>
    </source>
</evidence>
<dbReference type="PANTHER" id="PTHR43792">
    <property type="entry name" value="GNAT FAMILY, PUTATIVE (AFU_ORTHOLOGUE AFUA_3G00765)-RELATED-RELATED"/>
    <property type="match status" value="1"/>
</dbReference>
<feature type="domain" description="N-acetyltransferase" evidence="1">
    <location>
        <begin position="17"/>
        <end position="157"/>
    </location>
</feature>
<sequence>MFPDLTRDDVFRIETRRLWLRWPRARDAEAITRLAGERAVAEMTARIPHPLPRAEVDAFLLDARARNIDGTGLTLALSRRADPAGLIGIVGLSAGAEGVPELGYWLGRPHWGAGLMAEAACALVEAFFAYAGGEVLQASARVENAASQRVLASCGFQHAGRAQKAFPARGGDLAVDLYRLDRARWRDWQMPSAQAA</sequence>
<dbReference type="Pfam" id="PF13302">
    <property type="entry name" value="Acetyltransf_3"/>
    <property type="match status" value="1"/>
</dbReference>
<reference evidence="2 3" key="1">
    <citation type="submission" date="2019-06" db="EMBL/GenBank/DDBJ databases">
        <authorList>
            <person name="Rodrigo-Torres L."/>
            <person name="Arahal R. D."/>
            <person name="Lucena T."/>
        </authorList>
    </citation>
    <scope>NUCLEOTIDE SEQUENCE [LARGE SCALE GENOMIC DNA]</scope>
    <source>
        <strain evidence="2 3">SB0023/3</strain>
    </source>
</reference>
<dbReference type="OrthoDB" id="9804153at2"/>
<dbReference type="InterPro" id="IPR051531">
    <property type="entry name" value="N-acetyltransferase"/>
</dbReference>
<accession>A0A509E9F6</accession>
<dbReference type="EMBL" id="CABFPH010000007">
    <property type="protein sequence ID" value="VUD70304.1"/>
    <property type="molecule type" value="Genomic_DNA"/>
</dbReference>
<name>A0A509E9F6_9HYPH</name>
<dbReference type="PANTHER" id="PTHR43792:SF16">
    <property type="entry name" value="N-ACETYLTRANSFERASE DOMAIN-CONTAINING PROTEIN"/>
    <property type="match status" value="1"/>
</dbReference>
<protein>
    <recommendedName>
        <fullName evidence="1">N-acetyltransferase domain-containing protein</fullName>
    </recommendedName>
</protein>
<dbReference type="RefSeq" id="WP_142581889.1">
    <property type="nucleotide sequence ID" value="NZ_CABFPH010000007.1"/>
</dbReference>
<dbReference type="AlphaFoldDB" id="A0A509E9F6"/>
<keyword evidence="3" id="KW-1185">Reference proteome</keyword>
<dbReference type="InterPro" id="IPR016181">
    <property type="entry name" value="Acyl_CoA_acyltransferase"/>
</dbReference>
<dbReference type="GO" id="GO:0016747">
    <property type="term" value="F:acyltransferase activity, transferring groups other than amino-acyl groups"/>
    <property type="evidence" value="ECO:0007669"/>
    <property type="project" value="InterPro"/>
</dbReference>
<organism evidence="2 3">
    <name type="scientific">Methylobacterium symbioticum</name>
    <dbReference type="NCBI Taxonomy" id="2584084"/>
    <lineage>
        <taxon>Bacteria</taxon>
        <taxon>Pseudomonadati</taxon>
        <taxon>Pseudomonadota</taxon>
        <taxon>Alphaproteobacteria</taxon>
        <taxon>Hyphomicrobiales</taxon>
        <taxon>Methylobacteriaceae</taxon>
        <taxon>Methylobacterium</taxon>
    </lineage>
</organism>
<dbReference type="Gene3D" id="3.40.630.30">
    <property type="match status" value="1"/>
</dbReference>
<dbReference type="InterPro" id="IPR000182">
    <property type="entry name" value="GNAT_dom"/>
</dbReference>
<dbReference type="SUPFAM" id="SSF55729">
    <property type="entry name" value="Acyl-CoA N-acyltransferases (Nat)"/>
    <property type="match status" value="1"/>
</dbReference>
<evidence type="ECO:0000313" key="3">
    <source>
        <dbReference type="Proteomes" id="UP000410984"/>
    </source>
</evidence>
<evidence type="ECO:0000259" key="1">
    <source>
        <dbReference type="Pfam" id="PF13302"/>
    </source>
</evidence>